<evidence type="ECO:0000256" key="1">
    <source>
        <dbReference type="ARBA" id="ARBA00004141"/>
    </source>
</evidence>
<keyword evidence="2" id="KW-0812">Transmembrane</keyword>
<keyword evidence="8" id="KW-1185">Reference proteome</keyword>
<dbReference type="Gene3D" id="2.60.40.2700">
    <property type="match status" value="4"/>
</dbReference>
<evidence type="ECO:0000313" key="8">
    <source>
        <dbReference type="Proteomes" id="UP000676776"/>
    </source>
</evidence>
<dbReference type="PROSITE" id="PS50093">
    <property type="entry name" value="PKD"/>
    <property type="match status" value="5"/>
</dbReference>
<comment type="subcellular location">
    <subcellularLocation>
        <location evidence="1">Membrane</location>
        <topology evidence="1">Multi-pass membrane protein</topology>
    </subcellularLocation>
</comment>
<dbReference type="Gene3D" id="2.60.40.10">
    <property type="entry name" value="Immunoglobulins"/>
    <property type="match status" value="7"/>
</dbReference>
<dbReference type="Pfam" id="PF13585">
    <property type="entry name" value="CHU_C"/>
    <property type="match status" value="1"/>
</dbReference>
<dbReference type="PANTHER" id="PTHR46730">
    <property type="entry name" value="POLYCYSTIN-1"/>
    <property type="match status" value="1"/>
</dbReference>
<dbReference type="PANTHER" id="PTHR46730:SF1">
    <property type="entry name" value="PLAT DOMAIN-CONTAINING PROTEIN"/>
    <property type="match status" value="1"/>
</dbReference>
<proteinExistence type="predicted"/>
<feature type="domain" description="PKD" evidence="6">
    <location>
        <begin position="588"/>
        <end position="639"/>
    </location>
</feature>
<evidence type="ECO:0000259" key="6">
    <source>
        <dbReference type="PROSITE" id="PS50093"/>
    </source>
</evidence>
<keyword evidence="5" id="KW-0472">Membrane</keyword>
<dbReference type="Pfam" id="PF18911">
    <property type="entry name" value="PKD_4"/>
    <property type="match status" value="3"/>
</dbReference>
<accession>A0ABS3T8G9</accession>
<evidence type="ECO:0000256" key="5">
    <source>
        <dbReference type="ARBA" id="ARBA00023136"/>
    </source>
</evidence>
<feature type="domain" description="PKD" evidence="6">
    <location>
        <begin position="1880"/>
        <end position="1941"/>
    </location>
</feature>
<name>A0ABS3T8G9_9FLAO</name>
<sequence>MGLLFFSGNSLNFYNDFIASQNITTTYANSETLSLGRGKLAEKIQLELTTSNKAEEAFLILDASITGTANVCVNDTPLPVVTLTGLDGDTPFTFTYTINGGGPITITTVGNSNTVNIDVNTNASGTFVYELISVEDDSGEITNIGDSVTVVVGEPPVVSFTATDGGCSANPVDFASNVTGNGPFDYNWSFGDGTNSTQQNPSHIYNAFGCGISSYTAELEVTDSNGCVVAFSQEIEVEQRPSLSFEDLDEPFLPFDNCGNNTVDPTYTINVGNTSASVGCIDSYDIDWGDGTLSTNVTFPASHTYTELGSFNMVITAYGDDGCNSTETILVKNSSNPAGNVSNPGNTTNICLPVDDFGFTIADWGGNPQDTTYFVDYGDGTQEIYTQADLIAATPGYDILDPATWTPFSIEHIYTESSCPGGGYIISLNISTSCGTTISTAGPITLLSLPEVDFDFESPNCLGVPVEFINLTNGGFGPNCIEQTNHQWDFGDGNTSTEQNPVHTYTAPGTYTVTLIEENFCGLTNPVEKIICIEPELIPGFTLDNNSGCIPFDVNALNTTDLSNSCGGETYLWEVNYTPDFCGTSESWNFTNGSNENSANPSFRFNSAGLYQLTMTISNSCGAFTTSQFVEVKQPPQATIDAIADFCGTATITPIANVQTCVPASETVTYSWDFPGGNPAISDQLNPGMITYTNVGDYTVTFSVTTSCGTTTTSEVFSVNEVPAITNTGLTQGICSGTNTEEINLTADFSNTNFTWTSNSPAGLTGYIPSGTSDTIPSQNIINTTNGIVTLIYSVVPELNGCEGTPVDFEIDVEPAPFITQQPISDAVCLNGTPDALMVSFQGTGTPTYQWYENTVNDNTSGTAITGETSDSFIPPTDILGTTYYYVIITFSTGGCNEIISNTATIEVEEIAQVVTQPIDSQSICIDGTANELGITISGGAGNIAYQWYSNTTNSNTGGTPISGATTPNYTPPTFNTIGNFFYYVEVSFDGSGCSGLISEVAEIVVIEDPVVTLQPIPNQNICENTTVEDLEVQVSGGVGNISYQWFVNTSNSNTGGTLIPGANASIYAPPSSPVGTFYYYVEIVQDVSGCEVTSDTSELIINAAAQLTAQPVSDNLCLGETTADLFVSYTNGTGTPSYQWYQNTVDNTTTGTEITGATADTYTPSVTAVGTTYYYVIITFNTGGCSEVISNTAEITVNETPNISDGAALICSGNTFEYFPDASSGDIVPTNTEYTWTTPVVNPAGSINGANAQSVPVGSISQFLENTTTDPAVVTYTITPVAGICQGLDFTVVVTVNPSITVTSIVSPNTCFQSNDASIEIDIVGGVPFTTGDSYLITWNGPNGFTSTDEDIFNLEAGIYTLDVVDNGGCPYSETFTVTEPVELVFSSVDFDPETISCFEANDGEINIDVAGGTPPYNYTWTLNGAAFSTDEDLSNLGPGDYAVSVTDMNNCGPIALNFTIEEPEELVVSLNSQINVVCFGENTGSIIVDVTGGRPDYSYDWIGPNGYVSSDQNISDLISGIYSLTVRDGSNCTDTLEVEIIQNDQIDIEITTTEILCFGDNNASITIDTITGGVSPYTIEWSNFGTGNSQTNLSAGTYTIKITDAENCVREFPIVIDEAPIFLIDPVVTQMSCSGEDDASIVLNFQGGIDPVTVVWDDDPVAGVERNNLGPGTYSVTITDNTPCVIEESFIIFDILPLQLSAIITDALDCDDTNSGAINLLIEGGTPPFTTIWSNGTDEEDLNNIPPNTYTVSVTDANGCEIEGSWEVNRFEPLVINVETQANVNCDTRSVVQSFVATGSGGVPPFQYNWTSGTVSGDNNEIMTTDENGLVLLEVIDSQGCIANFSLNVEIPILGDPDFDVSSFGFLNFGVFSIQDPIQFTNLATGDFESILWDFGDGSFSSEENPIHTYFQTGNYVVTQTVTYPFGCVYTRTISLTIEEGYKLIMPDAFTPNSDGLNDFFGPEHIGLNRLELNIFDTWGSLIYSESGDNIKGWDGTINDESAENGNYYYTFKAATFYDETIVKEGAFVFIK</sequence>
<comment type="caution">
    <text evidence="7">The sequence shown here is derived from an EMBL/GenBank/DDBJ whole genome shotgun (WGS) entry which is preliminary data.</text>
</comment>
<dbReference type="Pfam" id="PF13573">
    <property type="entry name" value="SprB"/>
    <property type="match status" value="3"/>
</dbReference>
<dbReference type="Pfam" id="PF19406">
    <property type="entry name" value="PKD_5"/>
    <property type="match status" value="2"/>
</dbReference>
<evidence type="ECO:0000256" key="2">
    <source>
        <dbReference type="ARBA" id="ARBA00022692"/>
    </source>
</evidence>
<dbReference type="InterPro" id="IPR045828">
    <property type="entry name" value="PKD_Bacteroidetes"/>
</dbReference>
<feature type="domain" description="PKD" evidence="6">
    <location>
        <begin position="487"/>
        <end position="522"/>
    </location>
</feature>
<dbReference type="EMBL" id="JAGEVF010000017">
    <property type="protein sequence ID" value="MBO3118030.1"/>
    <property type="molecule type" value="Genomic_DNA"/>
</dbReference>
<dbReference type="InterPro" id="IPR025667">
    <property type="entry name" value="SprB_repeat"/>
</dbReference>
<evidence type="ECO:0000256" key="3">
    <source>
        <dbReference type="ARBA" id="ARBA00022737"/>
    </source>
</evidence>
<gene>
    <name evidence="7" type="ORF">J4050_14830</name>
</gene>
<reference evidence="7 8" key="1">
    <citation type="submission" date="2021-03" db="EMBL/GenBank/DDBJ databases">
        <title>Winogradskyella sp. nov., isolated from costal sediment.</title>
        <authorList>
            <person name="Gao C."/>
        </authorList>
    </citation>
    <scope>NUCLEOTIDE SEQUENCE [LARGE SCALE GENOMIC DNA]</scope>
    <source>
        <strain evidence="7 8">DF17</strain>
    </source>
</reference>
<dbReference type="Proteomes" id="UP000676776">
    <property type="component" value="Unassembled WGS sequence"/>
</dbReference>
<dbReference type="SUPFAM" id="SSF49299">
    <property type="entry name" value="PKD domain"/>
    <property type="match status" value="6"/>
</dbReference>
<dbReference type="Gene3D" id="2.60.40.740">
    <property type="match status" value="2"/>
</dbReference>
<protein>
    <submittedName>
        <fullName evidence="7">PKD domain-containing protein</fullName>
    </submittedName>
</protein>
<dbReference type="InterPro" id="IPR013783">
    <property type="entry name" value="Ig-like_fold"/>
</dbReference>
<dbReference type="InterPro" id="IPR022409">
    <property type="entry name" value="PKD/Chitinase_dom"/>
</dbReference>
<dbReference type="NCBIfam" id="TIGR04131">
    <property type="entry name" value="Bac_Flav_CTERM"/>
    <property type="match status" value="1"/>
</dbReference>
<dbReference type="InterPro" id="IPR000601">
    <property type="entry name" value="PKD_dom"/>
</dbReference>
<feature type="domain" description="PKD" evidence="6">
    <location>
        <begin position="155"/>
        <end position="209"/>
    </location>
</feature>
<feature type="domain" description="PKD" evidence="6">
    <location>
        <begin position="664"/>
        <end position="716"/>
    </location>
</feature>
<dbReference type="SMART" id="SM00089">
    <property type="entry name" value="PKD"/>
    <property type="match status" value="6"/>
</dbReference>
<dbReference type="InterPro" id="IPR026341">
    <property type="entry name" value="T9SS_type_B"/>
</dbReference>
<organism evidence="7 8">
    <name type="scientific">Winogradskyella pelagia</name>
    <dbReference type="NCBI Taxonomy" id="2819984"/>
    <lineage>
        <taxon>Bacteria</taxon>
        <taxon>Pseudomonadati</taxon>
        <taxon>Bacteroidota</taxon>
        <taxon>Flavobacteriia</taxon>
        <taxon>Flavobacteriales</taxon>
        <taxon>Flavobacteriaceae</taxon>
        <taxon>Winogradskyella</taxon>
    </lineage>
</organism>
<evidence type="ECO:0000256" key="4">
    <source>
        <dbReference type="ARBA" id="ARBA00022989"/>
    </source>
</evidence>
<keyword evidence="4" id="KW-1133">Transmembrane helix</keyword>
<dbReference type="InterPro" id="IPR035986">
    <property type="entry name" value="PKD_dom_sf"/>
</dbReference>
<dbReference type="CDD" id="cd00146">
    <property type="entry name" value="PKD"/>
    <property type="match status" value="4"/>
</dbReference>
<dbReference type="RefSeq" id="WP_208155402.1">
    <property type="nucleotide sequence ID" value="NZ_JAGEVF010000017.1"/>
</dbReference>
<evidence type="ECO:0000313" key="7">
    <source>
        <dbReference type="EMBL" id="MBO3118030.1"/>
    </source>
</evidence>
<keyword evidence="3" id="KW-0677">Repeat</keyword>